<dbReference type="OrthoDB" id="5899728at2759"/>
<proteinExistence type="predicted"/>
<sequence length="72" mass="8160">MTYSGIIYILGSAANAPILFINSTDYREAYSKEFYLIKTLYKKIFNNSVAPIDNVVPRVNNQQENQIVPSSI</sequence>
<comment type="caution">
    <text evidence="1">The sequence shown here is derived from an EMBL/GenBank/DDBJ whole genome shotgun (WGS) entry which is preliminary data.</text>
</comment>
<protein>
    <submittedName>
        <fullName evidence="1">Uncharacterized protein</fullName>
    </submittedName>
</protein>
<accession>A0A6V7TYK5</accession>
<name>A0A6V7TYK5_MELEN</name>
<evidence type="ECO:0000313" key="2">
    <source>
        <dbReference type="Proteomes" id="UP000580250"/>
    </source>
</evidence>
<reference evidence="1 2" key="1">
    <citation type="submission" date="2020-08" db="EMBL/GenBank/DDBJ databases">
        <authorList>
            <person name="Koutsovoulos G."/>
            <person name="Danchin GJ E."/>
        </authorList>
    </citation>
    <scope>NUCLEOTIDE SEQUENCE [LARGE SCALE GENOMIC DNA]</scope>
</reference>
<dbReference type="AlphaFoldDB" id="A0A6V7TYK5"/>
<organism evidence="1 2">
    <name type="scientific">Meloidogyne enterolobii</name>
    <name type="common">Root-knot nematode worm</name>
    <name type="synonym">Meloidogyne mayaguensis</name>
    <dbReference type="NCBI Taxonomy" id="390850"/>
    <lineage>
        <taxon>Eukaryota</taxon>
        <taxon>Metazoa</taxon>
        <taxon>Ecdysozoa</taxon>
        <taxon>Nematoda</taxon>
        <taxon>Chromadorea</taxon>
        <taxon>Rhabditida</taxon>
        <taxon>Tylenchina</taxon>
        <taxon>Tylenchomorpha</taxon>
        <taxon>Tylenchoidea</taxon>
        <taxon>Meloidogynidae</taxon>
        <taxon>Meloidogyninae</taxon>
        <taxon>Meloidogyne</taxon>
    </lineage>
</organism>
<gene>
    <name evidence="1" type="ORF">MENT_LOCUS5862</name>
</gene>
<evidence type="ECO:0000313" key="1">
    <source>
        <dbReference type="EMBL" id="CAD2138695.1"/>
    </source>
</evidence>
<dbReference type="Proteomes" id="UP000580250">
    <property type="component" value="Unassembled WGS sequence"/>
</dbReference>
<dbReference type="EMBL" id="CAJEWN010000022">
    <property type="protein sequence ID" value="CAD2138695.1"/>
    <property type="molecule type" value="Genomic_DNA"/>
</dbReference>